<feature type="domain" description="Nudix hydrolase" evidence="3">
    <location>
        <begin position="9"/>
        <end position="140"/>
    </location>
</feature>
<dbReference type="AlphaFoldDB" id="A0A831ZXL3"/>
<evidence type="ECO:0000256" key="1">
    <source>
        <dbReference type="ARBA" id="ARBA00022801"/>
    </source>
</evidence>
<evidence type="ECO:0000259" key="3">
    <source>
        <dbReference type="PROSITE" id="PS51462"/>
    </source>
</evidence>
<dbReference type="InterPro" id="IPR020084">
    <property type="entry name" value="NUDIX_hydrolase_CS"/>
</dbReference>
<reference evidence="4" key="1">
    <citation type="journal article" date="2020" name="mSystems">
        <title>Genome- and Community-Level Interaction Insights into Carbon Utilization and Element Cycling Functions of Hydrothermarchaeota in Hydrothermal Sediment.</title>
        <authorList>
            <person name="Zhou Z."/>
            <person name="Liu Y."/>
            <person name="Xu W."/>
            <person name="Pan J."/>
            <person name="Luo Z.H."/>
            <person name="Li M."/>
        </authorList>
    </citation>
    <scope>NUCLEOTIDE SEQUENCE [LARGE SCALE GENOMIC DNA]</scope>
    <source>
        <strain evidence="4">SpSt-456</strain>
    </source>
</reference>
<protein>
    <submittedName>
        <fullName evidence="4">NUDIX domain-containing protein</fullName>
    </submittedName>
</protein>
<keyword evidence="1 2" id="KW-0378">Hydrolase</keyword>
<dbReference type="PROSITE" id="PS00893">
    <property type="entry name" value="NUDIX_BOX"/>
    <property type="match status" value="1"/>
</dbReference>
<accession>A0A831ZXL3</accession>
<comment type="similarity">
    <text evidence="2">Belongs to the Nudix hydrolase family.</text>
</comment>
<dbReference type="SUPFAM" id="SSF55811">
    <property type="entry name" value="Nudix"/>
    <property type="match status" value="1"/>
</dbReference>
<dbReference type="Pfam" id="PF00293">
    <property type="entry name" value="NUDIX"/>
    <property type="match status" value="1"/>
</dbReference>
<name>A0A831ZXL3_9BACT</name>
<dbReference type="PRINTS" id="PR00502">
    <property type="entry name" value="NUDIXFAMILY"/>
</dbReference>
<sequence length="154" mass="16827">MSERKYPDRPLVGVGAVVLRNGKVLLVQRGREPAYGLWSLPGGLVKVGESLEAAVRREVFEETGVVVKTVDVVACLDRVITDDEGRIAYHYVLVDFLCEPLSGEPTPGSDVLACAYVAPESLRDLELTRGAAEVIRRAAERRHAGLPPVYDPFL</sequence>
<dbReference type="Gene3D" id="3.90.79.10">
    <property type="entry name" value="Nucleoside Triphosphate Pyrophosphohydrolase"/>
    <property type="match status" value="1"/>
</dbReference>
<organism evidence="4">
    <name type="scientific">Desulfacinum infernum</name>
    <dbReference type="NCBI Taxonomy" id="35837"/>
    <lineage>
        <taxon>Bacteria</taxon>
        <taxon>Pseudomonadati</taxon>
        <taxon>Thermodesulfobacteriota</taxon>
        <taxon>Syntrophobacteria</taxon>
        <taxon>Syntrophobacterales</taxon>
        <taxon>Syntrophobacteraceae</taxon>
        <taxon>Desulfacinum</taxon>
    </lineage>
</organism>
<dbReference type="InterPro" id="IPR000086">
    <property type="entry name" value="NUDIX_hydrolase_dom"/>
</dbReference>
<dbReference type="InterPro" id="IPR015797">
    <property type="entry name" value="NUDIX_hydrolase-like_dom_sf"/>
</dbReference>
<dbReference type="PANTHER" id="PTHR43736">
    <property type="entry name" value="ADP-RIBOSE PYROPHOSPHATASE"/>
    <property type="match status" value="1"/>
</dbReference>
<dbReference type="EMBL" id="DSTK01000005">
    <property type="protein sequence ID" value="HFK95863.1"/>
    <property type="molecule type" value="Genomic_DNA"/>
</dbReference>
<comment type="caution">
    <text evidence="4">The sequence shown here is derived from an EMBL/GenBank/DDBJ whole genome shotgun (WGS) entry which is preliminary data.</text>
</comment>
<evidence type="ECO:0000256" key="2">
    <source>
        <dbReference type="RuleBase" id="RU003476"/>
    </source>
</evidence>
<dbReference type="InterPro" id="IPR020476">
    <property type="entry name" value="Nudix_hydrolase"/>
</dbReference>
<dbReference type="CDD" id="cd04673">
    <property type="entry name" value="NUDIX_ADPRase"/>
    <property type="match status" value="1"/>
</dbReference>
<gene>
    <name evidence="4" type="ORF">ENS06_00895</name>
</gene>
<dbReference type="GO" id="GO:0016787">
    <property type="term" value="F:hydrolase activity"/>
    <property type="evidence" value="ECO:0007669"/>
    <property type="project" value="UniProtKB-KW"/>
</dbReference>
<dbReference type="PANTHER" id="PTHR43736:SF1">
    <property type="entry name" value="DIHYDRONEOPTERIN TRIPHOSPHATE DIPHOSPHATASE"/>
    <property type="match status" value="1"/>
</dbReference>
<proteinExistence type="inferred from homology"/>
<dbReference type="PROSITE" id="PS51462">
    <property type="entry name" value="NUDIX"/>
    <property type="match status" value="1"/>
</dbReference>
<evidence type="ECO:0000313" key="4">
    <source>
        <dbReference type="EMBL" id="HFK95863.1"/>
    </source>
</evidence>